<evidence type="ECO:0000256" key="2">
    <source>
        <dbReference type="ARBA" id="ARBA00007066"/>
    </source>
</evidence>
<dbReference type="GO" id="GO:0042720">
    <property type="term" value="C:mitochondrial inner membrane peptidase complex"/>
    <property type="evidence" value="ECO:0007669"/>
    <property type="project" value="InterPro"/>
</dbReference>
<dbReference type="InterPro" id="IPR000223">
    <property type="entry name" value="Pept_S26A_signal_pept_1"/>
</dbReference>
<comment type="caution">
    <text evidence="12">The sequence shown here is derived from an EMBL/GenBank/DDBJ whole genome shotgun (WGS) entry which is preliminary data.</text>
</comment>
<evidence type="ECO:0000256" key="11">
    <source>
        <dbReference type="ARBA" id="ARBA00023136"/>
    </source>
</evidence>
<keyword evidence="10" id="KW-0496">Mitochondrion</keyword>
<organism evidence="12 13">
    <name type="scientific">Caerostris extrusa</name>
    <name type="common">Bark spider</name>
    <name type="synonym">Caerostris bankana</name>
    <dbReference type="NCBI Taxonomy" id="172846"/>
    <lineage>
        <taxon>Eukaryota</taxon>
        <taxon>Metazoa</taxon>
        <taxon>Ecdysozoa</taxon>
        <taxon>Arthropoda</taxon>
        <taxon>Chelicerata</taxon>
        <taxon>Arachnida</taxon>
        <taxon>Araneae</taxon>
        <taxon>Araneomorphae</taxon>
        <taxon>Entelegynae</taxon>
        <taxon>Araneoidea</taxon>
        <taxon>Araneidae</taxon>
        <taxon>Caerostris</taxon>
    </lineage>
</organism>
<evidence type="ECO:0000256" key="9">
    <source>
        <dbReference type="ARBA" id="ARBA00022989"/>
    </source>
</evidence>
<evidence type="ECO:0000256" key="1">
    <source>
        <dbReference type="ARBA" id="ARBA00004434"/>
    </source>
</evidence>
<dbReference type="CDD" id="cd06530">
    <property type="entry name" value="S26_SPase_I"/>
    <property type="match status" value="1"/>
</dbReference>
<dbReference type="GO" id="GO:0006465">
    <property type="term" value="P:signal peptide processing"/>
    <property type="evidence" value="ECO:0007669"/>
    <property type="project" value="InterPro"/>
</dbReference>
<dbReference type="InterPro" id="IPR037730">
    <property type="entry name" value="IMP2"/>
</dbReference>
<comment type="similarity">
    <text evidence="2">Belongs to the peptidase S26 family. IMP2 subfamily.</text>
</comment>
<evidence type="ECO:0000313" key="12">
    <source>
        <dbReference type="EMBL" id="GIY81412.1"/>
    </source>
</evidence>
<comment type="subunit">
    <text evidence="3">Heterodimer of 2 subunits, IMMPL1 and IMMPL2.</text>
</comment>
<dbReference type="PANTHER" id="PTHR46041">
    <property type="entry name" value="MITOCHONDRIAL INNER MEMBRANE PROTEASE SUBUNIT 2"/>
    <property type="match status" value="1"/>
</dbReference>
<keyword evidence="7" id="KW-0999">Mitochondrion inner membrane</keyword>
<evidence type="ECO:0000256" key="7">
    <source>
        <dbReference type="ARBA" id="ARBA00022792"/>
    </source>
</evidence>
<evidence type="ECO:0000313" key="13">
    <source>
        <dbReference type="Proteomes" id="UP001054945"/>
    </source>
</evidence>
<dbReference type="PANTHER" id="PTHR46041:SF2">
    <property type="entry name" value="MITOCHONDRIAL INNER MEMBRANE PROTEASE SUBUNIT 2"/>
    <property type="match status" value="1"/>
</dbReference>
<evidence type="ECO:0000256" key="3">
    <source>
        <dbReference type="ARBA" id="ARBA00011805"/>
    </source>
</evidence>
<evidence type="ECO:0000256" key="5">
    <source>
        <dbReference type="ARBA" id="ARBA00022670"/>
    </source>
</evidence>
<dbReference type="EMBL" id="BPLR01016118">
    <property type="protein sequence ID" value="GIY81412.1"/>
    <property type="molecule type" value="Genomic_DNA"/>
</dbReference>
<dbReference type="Gene3D" id="2.10.109.10">
    <property type="entry name" value="Umud Fragment, subunit A"/>
    <property type="match status" value="1"/>
</dbReference>
<dbReference type="Proteomes" id="UP001054945">
    <property type="component" value="Unassembled WGS sequence"/>
</dbReference>
<evidence type="ECO:0000256" key="6">
    <source>
        <dbReference type="ARBA" id="ARBA00022692"/>
    </source>
</evidence>
<reference evidence="12 13" key="1">
    <citation type="submission" date="2021-06" db="EMBL/GenBank/DDBJ databases">
        <title>Caerostris extrusa draft genome.</title>
        <authorList>
            <person name="Kono N."/>
            <person name="Arakawa K."/>
        </authorList>
    </citation>
    <scope>NUCLEOTIDE SEQUENCE [LARGE SCALE GENOMIC DNA]</scope>
</reference>
<keyword evidence="13" id="KW-1185">Reference proteome</keyword>
<protein>
    <recommendedName>
        <fullName evidence="4">Mitochondrial inner membrane protease subunit 2</fullName>
    </recommendedName>
</protein>
<keyword evidence="6" id="KW-0812">Transmembrane</keyword>
<dbReference type="GO" id="GO:0006627">
    <property type="term" value="P:protein processing involved in protein targeting to mitochondrion"/>
    <property type="evidence" value="ECO:0007669"/>
    <property type="project" value="InterPro"/>
</dbReference>
<evidence type="ECO:0000256" key="8">
    <source>
        <dbReference type="ARBA" id="ARBA00022801"/>
    </source>
</evidence>
<evidence type="ECO:0000256" key="10">
    <source>
        <dbReference type="ARBA" id="ARBA00023128"/>
    </source>
</evidence>
<dbReference type="GO" id="GO:0004252">
    <property type="term" value="F:serine-type endopeptidase activity"/>
    <property type="evidence" value="ECO:0007669"/>
    <property type="project" value="InterPro"/>
</dbReference>
<dbReference type="PRINTS" id="PR00727">
    <property type="entry name" value="LEADERPTASE"/>
</dbReference>
<gene>
    <name evidence="12" type="ORF">CEXT_239741</name>
</gene>
<dbReference type="AlphaFoldDB" id="A0AAV4WFA0"/>
<keyword evidence="5" id="KW-0645">Protease</keyword>
<keyword evidence="11" id="KW-0472">Membrane</keyword>
<sequence>MQRWGLKEIPSVSLPGHLLLSLSSVLGNKVISRVDKNSVCVVVAENDFSFPVEHIVGWVLITHPAVANGCLRVVLNFVEPLLTSLCVLRSPRDPDELIKRVIAVEGDTVKASDMLRYVSIPAGHCWVEGDHTAHSMDSNYFGPGFEVDV</sequence>
<proteinExistence type="inferred from homology"/>
<dbReference type="InterPro" id="IPR036286">
    <property type="entry name" value="LexA/Signal_pep-like_sf"/>
</dbReference>
<accession>A0AAV4WFA0</accession>
<comment type="subcellular location">
    <subcellularLocation>
        <location evidence="1">Mitochondrion inner membrane</location>
        <topology evidence="1">Single-pass membrane protein</topology>
    </subcellularLocation>
</comment>
<dbReference type="SUPFAM" id="SSF51306">
    <property type="entry name" value="LexA/Signal peptidase"/>
    <property type="match status" value="1"/>
</dbReference>
<keyword evidence="8" id="KW-0378">Hydrolase</keyword>
<dbReference type="InterPro" id="IPR019533">
    <property type="entry name" value="Peptidase_S26"/>
</dbReference>
<keyword evidence="9" id="KW-1133">Transmembrane helix</keyword>
<name>A0AAV4WFA0_CAEEX</name>
<evidence type="ECO:0000256" key="4">
    <source>
        <dbReference type="ARBA" id="ARBA00013650"/>
    </source>
</evidence>